<feature type="signal peptide" evidence="1">
    <location>
        <begin position="1"/>
        <end position="19"/>
    </location>
</feature>
<reference evidence="3" key="1">
    <citation type="submission" date="2020-10" db="EMBL/GenBank/DDBJ databases">
        <authorList>
            <person name="Kikuchi T."/>
        </authorList>
    </citation>
    <scope>NUCLEOTIDE SEQUENCE</scope>
    <source>
        <strain evidence="3">NKZ352</strain>
    </source>
</reference>
<dbReference type="AlphaFoldDB" id="A0A8S1HBQ1"/>
<dbReference type="Proteomes" id="UP000835052">
    <property type="component" value="Unassembled WGS sequence"/>
</dbReference>
<feature type="domain" description="Ground-like" evidence="2">
    <location>
        <begin position="219"/>
        <end position="288"/>
    </location>
</feature>
<comment type="caution">
    <text evidence="3">The sequence shown here is derived from an EMBL/GenBank/DDBJ whole genome shotgun (WGS) entry which is preliminary data.</text>
</comment>
<name>A0A8S1HBQ1_9PELO</name>
<evidence type="ECO:0000313" key="4">
    <source>
        <dbReference type="Proteomes" id="UP000835052"/>
    </source>
</evidence>
<sequence>MKSVCVFFFFEFLCYGSLAAPLRTVLCCCGCESEVCPIVGASCDEPRQPCDPSSVDILLCSELERLAGATRENSAQNESSISMEHLKIDQRPMEDFSDIDSAAIENEYFLPDQLSVQQNEENDIPPALLIRDFNETSSVQSPSFYRQSVEDDYIEYYHQQLNKLHGMIDEMAKMMKMMRKVVGKRRLNEEESSEVDETVETAAEVFKRRKIRSRRSNKSNCNDKKLGELIEKNIKKDAKASKRAIQKAAAEEFGGQFNVVCSPCEFTFVVNSQKFCDGFKNEVACFAFLQPSSSSDS</sequence>
<accession>A0A8S1HBQ1</accession>
<feature type="chain" id="PRO_5035776026" description="Ground-like domain-containing protein" evidence="1">
    <location>
        <begin position="20"/>
        <end position="297"/>
    </location>
</feature>
<dbReference type="EMBL" id="CAJGYM010000035">
    <property type="protein sequence ID" value="CAD6193389.1"/>
    <property type="molecule type" value="Genomic_DNA"/>
</dbReference>
<proteinExistence type="predicted"/>
<dbReference type="Pfam" id="PF04155">
    <property type="entry name" value="Ground-like"/>
    <property type="match status" value="1"/>
</dbReference>
<evidence type="ECO:0000313" key="3">
    <source>
        <dbReference type="EMBL" id="CAD6193389.1"/>
    </source>
</evidence>
<protein>
    <recommendedName>
        <fullName evidence="2">Ground-like domain-containing protein</fullName>
    </recommendedName>
</protein>
<keyword evidence="4" id="KW-1185">Reference proteome</keyword>
<evidence type="ECO:0000259" key="2">
    <source>
        <dbReference type="Pfam" id="PF04155"/>
    </source>
</evidence>
<organism evidence="3 4">
    <name type="scientific">Caenorhabditis auriculariae</name>
    <dbReference type="NCBI Taxonomy" id="2777116"/>
    <lineage>
        <taxon>Eukaryota</taxon>
        <taxon>Metazoa</taxon>
        <taxon>Ecdysozoa</taxon>
        <taxon>Nematoda</taxon>
        <taxon>Chromadorea</taxon>
        <taxon>Rhabditida</taxon>
        <taxon>Rhabditina</taxon>
        <taxon>Rhabditomorpha</taxon>
        <taxon>Rhabditoidea</taxon>
        <taxon>Rhabditidae</taxon>
        <taxon>Peloderinae</taxon>
        <taxon>Caenorhabditis</taxon>
    </lineage>
</organism>
<dbReference type="InterPro" id="IPR007284">
    <property type="entry name" value="Ground-like_dom"/>
</dbReference>
<gene>
    <name evidence="3" type="ORF">CAUJ_LOCUS9308</name>
</gene>
<keyword evidence="1" id="KW-0732">Signal</keyword>
<dbReference type="OrthoDB" id="5846317at2759"/>
<evidence type="ECO:0000256" key="1">
    <source>
        <dbReference type="SAM" id="SignalP"/>
    </source>
</evidence>